<comment type="caution">
    <text evidence="1">The sequence shown here is derived from an EMBL/GenBank/DDBJ whole genome shotgun (WGS) entry which is preliminary data.</text>
</comment>
<proteinExistence type="predicted"/>
<dbReference type="AlphaFoldDB" id="A0A2P6AQB0"/>
<name>A0A2P6AQB0_9GAMM</name>
<reference evidence="2" key="1">
    <citation type="submission" date="2018-02" db="EMBL/GenBank/DDBJ databases">
        <title>Genome sequencing of Solimonas sp. HR-BB.</title>
        <authorList>
            <person name="Lee Y."/>
            <person name="Jeon C.O."/>
        </authorList>
    </citation>
    <scope>NUCLEOTIDE SEQUENCE [LARGE SCALE GENOMIC DNA]</scope>
    <source>
        <strain evidence="2">HR-E</strain>
    </source>
</reference>
<sequence length="50" mass="5362">AAFGRDYIANPDLAERLRLGADLNAQRPELFYGGGAEGYTDYPALASSAR</sequence>
<gene>
    <name evidence="1" type="ORF">C5O18_09820</name>
</gene>
<dbReference type="Gene3D" id="3.20.20.70">
    <property type="entry name" value="Aldolase class I"/>
    <property type="match status" value="1"/>
</dbReference>
<keyword evidence="2" id="KW-1185">Reference proteome</keyword>
<feature type="non-terminal residue" evidence="1">
    <location>
        <position position="1"/>
    </location>
</feature>
<protein>
    <submittedName>
        <fullName evidence="1">Alkene reductase</fullName>
    </submittedName>
</protein>
<dbReference type="EMBL" id="PTQZ01000345">
    <property type="protein sequence ID" value="PQA28436.1"/>
    <property type="molecule type" value="Genomic_DNA"/>
</dbReference>
<dbReference type="SUPFAM" id="SSF51395">
    <property type="entry name" value="FMN-linked oxidoreductases"/>
    <property type="match status" value="1"/>
</dbReference>
<dbReference type="Proteomes" id="UP000243900">
    <property type="component" value="Unassembled WGS sequence"/>
</dbReference>
<evidence type="ECO:0000313" key="2">
    <source>
        <dbReference type="Proteomes" id="UP000243900"/>
    </source>
</evidence>
<accession>A0A2P6AQB0</accession>
<dbReference type="InterPro" id="IPR013785">
    <property type="entry name" value="Aldolase_TIM"/>
</dbReference>
<organism evidence="1 2">
    <name type="scientific">Amnimonas aquatica</name>
    <dbReference type="NCBI Taxonomy" id="2094561"/>
    <lineage>
        <taxon>Bacteria</taxon>
        <taxon>Pseudomonadati</taxon>
        <taxon>Pseudomonadota</taxon>
        <taxon>Gammaproteobacteria</taxon>
        <taxon>Moraxellales</taxon>
        <taxon>Moraxellaceae</taxon>
        <taxon>Amnimonas</taxon>
    </lineage>
</organism>
<evidence type="ECO:0000313" key="1">
    <source>
        <dbReference type="EMBL" id="PQA28436.1"/>
    </source>
</evidence>